<evidence type="ECO:0000313" key="2">
    <source>
        <dbReference type="EMBL" id="GBG86148.1"/>
    </source>
</evidence>
<dbReference type="EMBL" id="BFEA01000550">
    <property type="protein sequence ID" value="GBG86148.1"/>
    <property type="molecule type" value="Genomic_DNA"/>
</dbReference>
<gene>
    <name evidence="2" type="ORF">CBR_g41052</name>
</gene>
<organism evidence="2 3">
    <name type="scientific">Chara braunii</name>
    <name type="common">Braun's stonewort</name>
    <dbReference type="NCBI Taxonomy" id="69332"/>
    <lineage>
        <taxon>Eukaryota</taxon>
        <taxon>Viridiplantae</taxon>
        <taxon>Streptophyta</taxon>
        <taxon>Charophyceae</taxon>
        <taxon>Charales</taxon>
        <taxon>Characeae</taxon>
        <taxon>Chara</taxon>
    </lineage>
</organism>
<reference evidence="2 3" key="1">
    <citation type="journal article" date="2018" name="Cell">
        <title>The Chara Genome: Secondary Complexity and Implications for Plant Terrestrialization.</title>
        <authorList>
            <person name="Nishiyama T."/>
            <person name="Sakayama H."/>
            <person name="Vries J.D."/>
            <person name="Buschmann H."/>
            <person name="Saint-Marcoux D."/>
            <person name="Ullrich K.K."/>
            <person name="Haas F.B."/>
            <person name="Vanderstraeten L."/>
            <person name="Becker D."/>
            <person name="Lang D."/>
            <person name="Vosolsobe S."/>
            <person name="Rombauts S."/>
            <person name="Wilhelmsson P.K.I."/>
            <person name="Janitza P."/>
            <person name="Kern R."/>
            <person name="Heyl A."/>
            <person name="Rumpler F."/>
            <person name="Villalobos L.I.A.C."/>
            <person name="Clay J.M."/>
            <person name="Skokan R."/>
            <person name="Toyoda A."/>
            <person name="Suzuki Y."/>
            <person name="Kagoshima H."/>
            <person name="Schijlen E."/>
            <person name="Tajeshwar N."/>
            <person name="Catarino B."/>
            <person name="Hetherington A.J."/>
            <person name="Saltykova A."/>
            <person name="Bonnot C."/>
            <person name="Breuninger H."/>
            <person name="Symeonidi A."/>
            <person name="Radhakrishnan G.V."/>
            <person name="Van Nieuwerburgh F."/>
            <person name="Deforce D."/>
            <person name="Chang C."/>
            <person name="Karol K.G."/>
            <person name="Hedrich R."/>
            <person name="Ulvskov P."/>
            <person name="Glockner G."/>
            <person name="Delwiche C.F."/>
            <person name="Petrasek J."/>
            <person name="Van de Peer Y."/>
            <person name="Friml J."/>
            <person name="Beilby M."/>
            <person name="Dolan L."/>
            <person name="Kohara Y."/>
            <person name="Sugano S."/>
            <person name="Fujiyama A."/>
            <person name="Delaux P.-M."/>
            <person name="Quint M."/>
            <person name="TheiBen G."/>
            <person name="Hagemann M."/>
            <person name="Harholt J."/>
            <person name="Dunand C."/>
            <person name="Zachgo S."/>
            <person name="Langdale J."/>
            <person name="Maumus F."/>
            <person name="Straeten D.V.D."/>
            <person name="Gould S.B."/>
            <person name="Rensing S.A."/>
        </authorList>
    </citation>
    <scope>NUCLEOTIDE SEQUENCE [LARGE SCALE GENOMIC DNA]</scope>
    <source>
        <strain evidence="2 3">S276</strain>
    </source>
</reference>
<protein>
    <recommendedName>
        <fullName evidence="1">Importin-7/11-like TPR repeats domain-containing protein</fullName>
    </recommendedName>
</protein>
<comment type="caution">
    <text evidence="2">The sequence shown here is derived from an EMBL/GenBank/DDBJ whole genome shotgun (WGS) entry which is preliminary data.</text>
</comment>
<dbReference type="Pfam" id="PF25758">
    <property type="entry name" value="TPR_IPO11"/>
    <property type="match status" value="1"/>
</dbReference>
<proteinExistence type="predicted"/>
<dbReference type="AlphaFoldDB" id="A0A388LV07"/>
<dbReference type="Proteomes" id="UP000265515">
    <property type="component" value="Unassembled WGS sequence"/>
</dbReference>
<dbReference type="InterPro" id="IPR058669">
    <property type="entry name" value="TPR_IPO7/11-like"/>
</dbReference>
<dbReference type="Gramene" id="GBG86148">
    <property type="protein sequence ID" value="GBG86148"/>
    <property type="gene ID" value="CBR_g41052"/>
</dbReference>
<evidence type="ECO:0000259" key="1">
    <source>
        <dbReference type="Pfam" id="PF25758"/>
    </source>
</evidence>
<evidence type="ECO:0000313" key="3">
    <source>
        <dbReference type="Proteomes" id="UP000265515"/>
    </source>
</evidence>
<sequence>MHETEGEKDNNLSYGYDYWVSQDSGVEDGAADAEAGEYARRRQVYAADPVNSLGLGPILKAKLQACSTVHGEAAFNSAKGGVASSKAFAKFATMRRDSVGADFRNIRQQLWILSITLAENAGRELLLHGLLEFVSSLFGYVLKSVSGDIAVRARIEWNL</sequence>
<feature type="domain" description="Importin-7/11-like TPR repeats" evidence="1">
    <location>
        <begin position="9"/>
        <end position="77"/>
    </location>
</feature>
<keyword evidence="3" id="KW-1185">Reference proteome</keyword>
<accession>A0A388LV07</accession>
<name>A0A388LV07_CHABU</name>